<proteinExistence type="predicted"/>
<dbReference type="EMBL" id="LXPE01000016">
    <property type="protein sequence ID" value="OBA26556.1"/>
    <property type="molecule type" value="Genomic_DNA"/>
</dbReference>
<evidence type="ECO:0000313" key="2">
    <source>
        <dbReference type="Proteomes" id="UP000092321"/>
    </source>
</evidence>
<reference evidence="2" key="1">
    <citation type="journal article" date="2016" name="Proc. Natl. Acad. Sci. U.S.A.">
        <title>Comparative genomics of biotechnologically important yeasts.</title>
        <authorList>
            <person name="Riley R."/>
            <person name="Haridas S."/>
            <person name="Wolfe K.H."/>
            <person name="Lopes M.R."/>
            <person name="Hittinger C.T."/>
            <person name="Goeker M."/>
            <person name="Salamov A.A."/>
            <person name="Wisecaver J.H."/>
            <person name="Long T.M."/>
            <person name="Calvey C.H."/>
            <person name="Aerts A.L."/>
            <person name="Barry K.W."/>
            <person name="Choi C."/>
            <person name="Clum A."/>
            <person name="Coughlan A.Y."/>
            <person name="Deshpande S."/>
            <person name="Douglass A.P."/>
            <person name="Hanson S.J."/>
            <person name="Klenk H.-P."/>
            <person name="LaButti K.M."/>
            <person name="Lapidus A."/>
            <person name="Lindquist E.A."/>
            <person name="Lipzen A.M."/>
            <person name="Meier-Kolthoff J.P."/>
            <person name="Ohm R.A."/>
            <person name="Otillar R.P."/>
            <person name="Pangilinan J.L."/>
            <person name="Peng Y."/>
            <person name="Rokas A."/>
            <person name="Rosa C.A."/>
            <person name="Scheuner C."/>
            <person name="Sibirny A.A."/>
            <person name="Slot J.C."/>
            <person name="Stielow J.B."/>
            <person name="Sun H."/>
            <person name="Kurtzman C.P."/>
            <person name="Blackwell M."/>
            <person name="Grigoriev I.V."/>
            <person name="Jeffries T.W."/>
        </authorList>
    </citation>
    <scope>NUCLEOTIDE SEQUENCE [LARGE SCALE GENOMIC DNA]</scope>
    <source>
        <strain evidence="2">NRRL Y-1626</strain>
    </source>
</reference>
<accession>A0A1B7TCS9</accession>
<organism evidence="1 2">
    <name type="scientific">Hanseniaspora valbyensis NRRL Y-1626</name>
    <dbReference type="NCBI Taxonomy" id="766949"/>
    <lineage>
        <taxon>Eukaryota</taxon>
        <taxon>Fungi</taxon>
        <taxon>Dikarya</taxon>
        <taxon>Ascomycota</taxon>
        <taxon>Saccharomycotina</taxon>
        <taxon>Saccharomycetes</taxon>
        <taxon>Saccharomycodales</taxon>
        <taxon>Saccharomycodaceae</taxon>
        <taxon>Hanseniaspora</taxon>
    </lineage>
</organism>
<gene>
    <name evidence="1" type="ORF">HANVADRAFT_53020</name>
</gene>
<dbReference type="AlphaFoldDB" id="A0A1B7TCS9"/>
<name>A0A1B7TCS9_9ASCO</name>
<dbReference type="OrthoDB" id="4138492at2759"/>
<comment type="caution">
    <text evidence="1">The sequence shown here is derived from an EMBL/GenBank/DDBJ whole genome shotgun (WGS) entry which is preliminary data.</text>
</comment>
<evidence type="ECO:0000313" key="1">
    <source>
        <dbReference type="EMBL" id="OBA26556.1"/>
    </source>
</evidence>
<keyword evidence="2" id="KW-1185">Reference proteome</keyword>
<protein>
    <submittedName>
        <fullName evidence="1">Uncharacterized protein</fullName>
    </submittedName>
</protein>
<sequence>MTRLEKESPTMNNVLANNINNSINLIDGLKLRVPDRSYQHRCGNFLDIYELITEFDKIDDYKVGKIVNFFQSKSGRIGLVYDVTHKNGILTILGMLRAVLENNINSTDEQKLELVILDSVPRFKDDSISYLVLDDLKNIRFLNGSEKWYKEVLVVNDISTTGTTNIISINDVKDSIPFNKKVITLDNYLMLDNNKLFEYNDTTFTQNNLVSAISSFLSILPSGHFLTKNDVFTVLVDSEDKSFNNVQLFFKALMMLMTGGKVNFIKLYDNEETIIPKETTLLQATSANINRLLSIGGYQDVKTKFGYRLSKTLQLENVFQKTFKTKLNNLRIIMITRTITQQVSTSHLSLLKTTFQSRLILETYIPMEAGSVKTLGPIFTTNLFDHRTFNPKVEANVTFAGVVYPSLQFKLLKRESDEDKIGELKIRGFTIGLPIKKLKEKYADEIGKDADGWVSVFGVSGCIGADTCFWELNKQN</sequence>
<dbReference type="Proteomes" id="UP000092321">
    <property type="component" value="Unassembled WGS sequence"/>
</dbReference>